<dbReference type="GO" id="GO:0005886">
    <property type="term" value="C:plasma membrane"/>
    <property type="evidence" value="ECO:0007669"/>
    <property type="project" value="UniProtKB-SubCell"/>
</dbReference>
<comment type="similarity">
    <text evidence="7">Belongs to the major facilitator superfamily. Proton-dependent oligopeptide transporter (POT/PTR) (TC 2.A.17) family.</text>
</comment>
<dbReference type="InterPro" id="IPR036259">
    <property type="entry name" value="MFS_trans_sf"/>
</dbReference>
<keyword evidence="10" id="KW-1185">Reference proteome</keyword>
<keyword evidence="6 8" id="KW-0472">Membrane</keyword>
<organism evidence="9 10">
    <name type="scientific">Prauserella isguenensis</name>
    <dbReference type="NCBI Taxonomy" id="1470180"/>
    <lineage>
        <taxon>Bacteria</taxon>
        <taxon>Bacillati</taxon>
        <taxon>Actinomycetota</taxon>
        <taxon>Actinomycetes</taxon>
        <taxon>Pseudonocardiales</taxon>
        <taxon>Pseudonocardiaceae</taxon>
        <taxon>Prauserella</taxon>
    </lineage>
</organism>
<dbReference type="InterPro" id="IPR000109">
    <property type="entry name" value="POT_fam"/>
</dbReference>
<dbReference type="Pfam" id="PF00854">
    <property type="entry name" value="PTR2"/>
    <property type="match status" value="1"/>
</dbReference>
<feature type="transmembrane region" description="Helical" evidence="8">
    <location>
        <begin position="395"/>
        <end position="414"/>
    </location>
</feature>
<feature type="transmembrane region" description="Helical" evidence="8">
    <location>
        <begin position="435"/>
        <end position="456"/>
    </location>
</feature>
<feature type="transmembrane region" description="Helical" evidence="8">
    <location>
        <begin position="291"/>
        <end position="314"/>
    </location>
</feature>
<evidence type="ECO:0000256" key="1">
    <source>
        <dbReference type="ARBA" id="ARBA00004651"/>
    </source>
</evidence>
<feature type="transmembrane region" description="Helical" evidence="8">
    <location>
        <begin position="231"/>
        <end position="255"/>
    </location>
</feature>
<evidence type="ECO:0000256" key="3">
    <source>
        <dbReference type="ARBA" id="ARBA00022475"/>
    </source>
</evidence>
<feature type="transmembrane region" description="Helical" evidence="8">
    <location>
        <begin position="163"/>
        <end position="183"/>
    </location>
</feature>
<dbReference type="Proteomes" id="UP000550714">
    <property type="component" value="Unassembled WGS sequence"/>
</dbReference>
<dbReference type="InterPro" id="IPR005279">
    <property type="entry name" value="Dipep/tripep_permease"/>
</dbReference>
<evidence type="ECO:0000256" key="2">
    <source>
        <dbReference type="ARBA" id="ARBA00022448"/>
    </source>
</evidence>
<dbReference type="PROSITE" id="PS01023">
    <property type="entry name" value="PTR2_2"/>
    <property type="match status" value="1"/>
</dbReference>
<dbReference type="SUPFAM" id="SSF103473">
    <property type="entry name" value="MFS general substrate transporter"/>
    <property type="match status" value="1"/>
</dbReference>
<dbReference type="GO" id="GO:0006857">
    <property type="term" value="P:oligopeptide transport"/>
    <property type="evidence" value="ECO:0007669"/>
    <property type="project" value="InterPro"/>
</dbReference>
<dbReference type="GO" id="GO:1904680">
    <property type="term" value="F:peptide transmembrane transporter activity"/>
    <property type="evidence" value="ECO:0007669"/>
    <property type="project" value="InterPro"/>
</dbReference>
<comment type="caution">
    <text evidence="9">The sequence shown here is derived from an EMBL/GenBank/DDBJ whole genome shotgun (WGS) entry which is preliminary data.</text>
</comment>
<gene>
    <name evidence="9" type="ORF">FHS23_001137</name>
</gene>
<evidence type="ECO:0000313" key="9">
    <source>
        <dbReference type="EMBL" id="MBB3050142.1"/>
    </source>
</evidence>
<keyword evidence="3" id="KW-1003">Cell membrane</keyword>
<evidence type="ECO:0000256" key="6">
    <source>
        <dbReference type="ARBA" id="ARBA00023136"/>
    </source>
</evidence>
<dbReference type="EMBL" id="JACHWU010000001">
    <property type="protein sequence ID" value="MBB3050142.1"/>
    <property type="molecule type" value="Genomic_DNA"/>
</dbReference>
<feature type="transmembrane region" description="Helical" evidence="8">
    <location>
        <begin position="334"/>
        <end position="357"/>
    </location>
</feature>
<dbReference type="PANTHER" id="PTHR23517:SF15">
    <property type="entry name" value="PROTON-DEPENDENT OLIGOPEPTIDE FAMILY TRANSPORT PROTEIN"/>
    <property type="match status" value="1"/>
</dbReference>
<keyword evidence="2 7" id="KW-0813">Transport</keyword>
<keyword evidence="4 7" id="KW-0812">Transmembrane</keyword>
<accession>A0A839RYA7</accession>
<sequence length="494" mass="51568">MSGNATEAAGAGSAGDGNEKTFFGHPRGLANLFGVEMWERFSFYGMLGILPLYLYFSAAEGGLEMDRGTALGIVGAYGGLVYLSTIIAAWIADRLLAPERTLFYSAVLIMIGHLGLAVLPGYLGVGVGLLCVALGSGGVKANATAVLGTLYSEGDERRDAGFTIFYMGVNLGAFVGTALTGFFQHTVGFHVGFGLAAAGMAIGLVQYSIGRSNLGAASRVVPNPLPASRRPLVALVFVAIVVVAVALVLTGVVTAENLGDVAVGIAGVAAVVLFVILLTSAKVDGVERRRVLSFIPMFVGSAAFFALFQQQFTVLEVYSDERLNRDLFGWEMPISWVNLINPAFILILAPMFATVWAKLADRQPSTPMKFALGTAVMGGAFLLFLPMAGGHGNTSPLLAVVGILAVFTMAEMFLSPIGLSLSTKLSPKAFPAQMVALNYLSVSLGTALSGSLAKYYSPEAEASYFGTVGAVAVVIGVLIALASPFIRKLMSGVR</sequence>
<feature type="transmembrane region" description="Helical" evidence="8">
    <location>
        <begin position="369"/>
        <end position="389"/>
    </location>
</feature>
<feature type="transmembrane region" description="Helical" evidence="8">
    <location>
        <begin position="261"/>
        <end position="279"/>
    </location>
</feature>
<comment type="subcellular location">
    <subcellularLocation>
        <location evidence="1">Cell membrane</location>
        <topology evidence="1">Multi-pass membrane protein</topology>
    </subcellularLocation>
    <subcellularLocation>
        <location evidence="7">Membrane</location>
        <topology evidence="7">Multi-pass membrane protein</topology>
    </subcellularLocation>
</comment>
<dbReference type="Gene3D" id="1.20.1250.20">
    <property type="entry name" value="MFS general substrate transporter like domains"/>
    <property type="match status" value="1"/>
</dbReference>
<dbReference type="AlphaFoldDB" id="A0A839RYA7"/>
<feature type="transmembrane region" description="Helical" evidence="8">
    <location>
        <begin position="462"/>
        <end position="486"/>
    </location>
</feature>
<evidence type="ECO:0000256" key="8">
    <source>
        <dbReference type="SAM" id="Phobius"/>
    </source>
</evidence>
<evidence type="ECO:0000256" key="5">
    <source>
        <dbReference type="ARBA" id="ARBA00022989"/>
    </source>
</evidence>
<dbReference type="CDD" id="cd17346">
    <property type="entry name" value="MFS_DtpA_like"/>
    <property type="match status" value="1"/>
</dbReference>
<dbReference type="NCBIfam" id="TIGR00924">
    <property type="entry name" value="yjdL_sub1_fam"/>
    <property type="match status" value="1"/>
</dbReference>
<feature type="transmembrane region" description="Helical" evidence="8">
    <location>
        <begin position="70"/>
        <end position="90"/>
    </location>
</feature>
<name>A0A839RYA7_9PSEU</name>
<dbReference type="InterPro" id="IPR050171">
    <property type="entry name" value="MFS_Transporters"/>
</dbReference>
<dbReference type="PANTHER" id="PTHR23517">
    <property type="entry name" value="RESISTANCE PROTEIN MDTM, PUTATIVE-RELATED-RELATED"/>
    <property type="match status" value="1"/>
</dbReference>
<protein>
    <submittedName>
        <fullName evidence="9">POT family proton-dependent oligopeptide transporter</fullName>
    </submittedName>
</protein>
<evidence type="ECO:0000313" key="10">
    <source>
        <dbReference type="Proteomes" id="UP000550714"/>
    </source>
</evidence>
<reference evidence="9 10" key="1">
    <citation type="submission" date="2020-08" db="EMBL/GenBank/DDBJ databases">
        <title>Genomic Encyclopedia of Type Strains, Phase III (KMG-III): the genomes of soil and plant-associated and newly described type strains.</title>
        <authorList>
            <person name="Whitman W."/>
        </authorList>
    </citation>
    <scope>NUCLEOTIDE SEQUENCE [LARGE SCALE GENOMIC DNA]</scope>
    <source>
        <strain evidence="9 10">CECT 8577</strain>
    </source>
</reference>
<feature type="transmembrane region" description="Helical" evidence="8">
    <location>
        <begin position="41"/>
        <end position="58"/>
    </location>
</feature>
<proteinExistence type="inferred from homology"/>
<keyword evidence="5 8" id="KW-1133">Transmembrane helix</keyword>
<dbReference type="InterPro" id="IPR018456">
    <property type="entry name" value="PTR2_symporter_CS"/>
</dbReference>
<evidence type="ECO:0000256" key="7">
    <source>
        <dbReference type="RuleBase" id="RU003755"/>
    </source>
</evidence>
<evidence type="ECO:0000256" key="4">
    <source>
        <dbReference type="ARBA" id="ARBA00022692"/>
    </source>
</evidence>
<feature type="transmembrane region" description="Helical" evidence="8">
    <location>
        <begin position="189"/>
        <end position="210"/>
    </location>
</feature>
<dbReference type="RefSeq" id="WP_183648841.1">
    <property type="nucleotide sequence ID" value="NZ_JACHWU010000001.1"/>
</dbReference>